<reference evidence="1 2" key="1">
    <citation type="submission" date="2020-08" db="EMBL/GenBank/DDBJ databases">
        <title>Sequencing the genomes of 1000 actinobacteria strains.</title>
        <authorList>
            <person name="Klenk H.-P."/>
        </authorList>
    </citation>
    <scope>NUCLEOTIDE SEQUENCE [LARGE SCALE GENOMIC DNA]</scope>
    <source>
        <strain evidence="1 2">DSM 17294</strain>
    </source>
</reference>
<dbReference type="Pfam" id="PF13671">
    <property type="entry name" value="AAA_33"/>
    <property type="match status" value="1"/>
</dbReference>
<keyword evidence="1" id="KW-0418">Kinase</keyword>
<organism evidence="1 2">
    <name type="scientific">Kribbella solani</name>
    <dbReference type="NCBI Taxonomy" id="236067"/>
    <lineage>
        <taxon>Bacteria</taxon>
        <taxon>Bacillati</taxon>
        <taxon>Actinomycetota</taxon>
        <taxon>Actinomycetes</taxon>
        <taxon>Propionibacteriales</taxon>
        <taxon>Kribbellaceae</taxon>
        <taxon>Kribbella</taxon>
    </lineage>
</organism>
<protein>
    <submittedName>
        <fullName evidence="1">Putative kinase</fullName>
    </submittedName>
</protein>
<dbReference type="EMBL" id="JACHNF010000001">
    <property type="protein sequence ID" value="MBB5982706.1"/>
    <property type="molecule type" value="Genomic_DNA"/>
</dbReference>
<dbReference type="AlphaFoldDB" id="A0A841E0Z4"/>
<dbReference type="Gene3D" id="3.40.50.300">
    <property type="entry name" value="P-loop containing nucleotide triphosphate hydrolases"/>
    <property type="match status" value="1"/>
</dbReference>
<gene>
    <name evidence="1" type="ORF">HDA44_006047</name>
</gene>
<dbReference type="SUPFAM" id="SSF52540">
    <property type="entry name" value="P-loop containing nucleoside triphosphate hydrolases"/>
    <property type="match status" value="1"/>
</dbReference>
<dbReference type="RefSeq" id="WP_184840139.1">
    <property type="nucleotide sequence ID" value="NZ_BAAAVN010000002.1"/>
</dbReference>
<name>A0A841E0Z4_9ACTN</name>
<evidence type="ECO:0000313" key="1">
    <source>
        <dbReference type="EMBL" id="MBB5982706.1"/>
    </source>
</evidence>
<dbReference type="Proteomes" id="UP000558997">
    <property type="component" value="Unassembled WGS sequence"/>
</dbReference>
<evidence type="ECO:0000313" key="2">
    <source>
        <dbReference type="Proteomes" id="UP000558997"/>
    </source>
</evidence>
<comment type="caution">
    <text evidence="1">The sequence shown here is derived from an EMBL/GenBank/DDBJ whole genome shotgun (WGS) entry which is preliminary data.</text>
</comment>
<keyword evidence="1" id="KW-0808">Transferase</keyword>
<dbReference type="InterPro" id="IPR027417">
    <property type="entry name" value="P-loop_NTPase"/>
</dbReference>
<dbReference type="GO" id="GO:0016301">
    <property type="term" value="F:kinase activity"/>
    <property type="evidence" value="ECO:0007669"/>
    <property type="project" value="UniProtKB-KW"/>
</dbReference>
<sequence>MSQLVVIRGNSGSGKSTLAAEVQRGMGRGTANVGQDHLRRVILREHDVAGGDNIAFIRETVRYCVGIGYHVILEGILYEPHYGEMVRQLVAEHPGPTHVFYLDVPLEETLRRHEGRNMSVSPDKLREWYKPLDLLGVPGEITIEAGPDLADLTAYVLERIGPVQPLGRHFGTAQFL</sequence>
<keyword evidence="2" id="KW-1185">Reference proteome</keyword>
<accession>A0A841E0Z4</accession>
<proteinExistence type="predicted"/>